<feature type="domain" description="Peptidase A1" evidence="8">
    <location>
        <begin position="98"/>
        <end position="449"/>
    </location>
</feature>
<evidence type="ECO:0000256" key="7">
    <source>
        <dbReference type="SAM" id="SignalP"/>
    </source>
</evidence>
<organism evidence="9 10">
    <name type="scientific">Solanum tuberosum</name>
    <name type="common">Potato</name>
    <dbReference type="NCBI Taxonomy" id="4113"/>
    <lineage>
        <taxon>Eukaryota</taxon>
        <taxon>Viridiplantae</taxon>
        <taxon>Streptophyta</taxon>
        <taxon>Embryophyta</taxon>
        <taxon>Tracheophyta</taxon>
        <taxon>Spermatophyta</taxon>
        <taxon>Magnoliopsida</taxon>
        <taxon>eudicotyledons</taxon>
        <taxon>Gunneridae</taxon>
        <taxon>Pentapetalae</taxon>
        <taxon>asterids</taxon>
        <taxon>lamiids</taxon>
        <taxon>Solanales</taxon>
        <taxon>Solanaceae</taxon>
        <taxon>Solanoideae</taxon>
        <taxon>Solaneae</taxon>
        <taxon>Solanum</taxon>
    </lineage>
</organism>
<dbReference type="EMBL" id="JAIVGD010000002">
    <property type="protein sequence ID" value="KAH0780226.1"/>
    <property type="molecule type" value="Genomic_DNA"/>
</dbReference>
<gene>
    <name evidence="9" type="ORF">KY290_006653</name>
</gene>
<evidence type="ECO:0000259" key="8">
    <source>
        <dbReference type="PROSITE" id="PS51767"/>
    </source>
</evidence>
<keyword evidence="4 6" id="KW-0378">Hydrolase</keyword>
<evidence type="ECO:0000256" key="1">
    <source>
        <dbReference type="ARBA" id="ARBA00007447"/>
    </source>
</evidence>
<dbReference type="Gene3D" id="2.40.70.10">
    <property type="entry name" value="Acid Proteases"/>
    <property type="match status" value="2"/>
</dbReference>
<reference evidence="9 10" key="1">
    <citation type="journal article" date="2021" name="bioRxiv">
        <title>Chromosome-scale and haplotype-resolved genome assembly of a tetraploid potato cultivar.</title>
        <authorList>
            <person name="Sun H."/>
            <person name="Jiao W.-B."/>
            <person name="Krause K."/>
            <person name="Campoy J.A."/>
            <person name="Goel M."/>
            <person name="Folz-Donahue K."/>
            <person name="Kukat C."/>
            <person name="Huettel B."/>
            <person name="Schneeberger K."/>
        </authorList>
    </citation>
    <scope>NUCLEOTIDE SEQUENCE [LARGE SCALE GENOMIC DNA]</scope>
    <source>
        <strain evidence="9">SolTubOtavaFocal</strain>
        <tissue evidence="9">Leaves</tissue>
    </source>
</reference>
<dbReference type="PRINTS" id="PR00792">
    <property type="entry name" value="PEPSIN"/>
</dbReference>
<keyword evidence="3 6" id="KW-0064">Aspartyl protease</keyword>
<accession>A0ABQ7WIZ8</accession>
<evidence type="ECO:0000256" key="3">
    <source>
        <dbReference type="ARBA" id="ARBA00022750"/>
    </source>
</evidence>
<dbReference type="InterPro" id="IPR034161">
    <property type="entry name" value="Pepsin-like_plant"/>
</dbReference>
<dbReference type="PROSITE" id="PS00141">
    <property type="entry name" value="ASP_PROTEASE"/>
    <property type="match status" value="1"/>
</dbReference>
<feature type="chain" id="PRO_5046614968" description="Peptidase A1 domain-containing protein" evidence="7">
    <location>
        <begin position="22"/>
        <end position="490"/>
    </location>
</feature>
<dbReference type="PANTHER" id="PTHR13683:SF875">
    <property type="entry name" value="EUKARYOTIC ASPARTYL PROTEASE FAMILY PROTEIN"/>
    <property type="match status" value="1"/>
</dbReference>
<dbReference type="InterPro" id="IPR001461">
    <property type="entry name" value="Aspartic_peptidase_A1"/>
</dbReference>
<feature type="signal peptide" evidence="7">
    <location>
        <begin position="1"/>
        <end position="21"/>
    </location>
</feature>
<evidence type="ECO:0000313" key="9">
    <source>
        <dbReference type="EMBL" id="KAH0780226.1"/>
    </source>
</evidence>
<dbReference type="InterPro" id="IPR021109">
    <property type="entry name" value="Peptidase_aspartic_dom_sf"/>
</dbReference>
<sequence length="490" mass="53278">MEKHIIWMLFLLASYNQLSNSSDVKLNELVKTSEEYYSSGIAGVLHLERLLPENHATTIDALVAGDRARHARILRTATSGLVNFPLNSSFDLNNIGIYYTKVKVGSPPREYNLLIDTGSEISWIACSSCDTCPRTSGLGIKLNFYDSGNSTTATSISCSTRGCECTRTNRCGFTLSYMDGSSTTGYLVSDIWHLDTFLSTSSTSSSSAPIIFGCSTSELGNLVMTDNAIDGIIGFDRRSLSIISQLSSHRISPKVFSHCLKGESGINAGGGILVLGEILNPSMVYTPLVPSKGLYHVHLQNISVNGKLLHIDPAVFETSEDRGTIFDSGTTLIHLVAEAYDSVISAINATISSSAKSIIPGTNPCYLISSSSSNNVTGMFPRVTLHFAGSVSMDLKPADYLTNIGFFEDTAQWCVLLLRKTPSLTVLGDIALRDKSIVYDLAHQRIGWADHDCSLPVNVSISSGVDQVMNVRAVLFHILESMLCIYLFWW</sequence>
<dbReference type="PANTHER" id="PTHR13683">
    <property type="entry name" value="ASPARTYL PROTEASES"/>
    <property type="match status" value="1"/>
</dbReference>
<dbReference type="SUPFAM" id="SSF50630">
    <property type="entry name" value="Acid proteases"/>
    <property type="match status" value="1"/>
</dbReference>
<keyword evidence="5" id="KW-0325">Glycoprotein</keyword>
<evidence type="ECO:0000256" key="4">
    <source>
        <dbReference type="ARBA" id="ARBA00022801"/>
    </source>
</evidence>
<dbReference type="InterPro" id="IPR032799">
    <property type="entry name" value="TAXi_C"/>
</dbReference>
<dbReference type="PROSITE" id="PS51767">
    <property type="entry name" value="PEPTIDASE_A1"/>
    <property type="match status" value="1"/>
</dbReference>
<dbReference type="InterPro" id="IPR033121">
    <property type="entry name" value="PEPTIDASE_A1"/>
</dbReference>
<keyword evidence="2 6" id="KW-0645">Protease</keyword>
<dbReference type="Pfam" id="PF14541">
    <property type="entry name" value="TAXi_C"/>
    <property type="match status" value="1"/>
</dbReference>
<dbReference type="Pfam" id="PF14543">
    <property type="entry name" value="TAXi_N"/>
    <property type="match status" value="1"/>
</dbReference>
<evidence type="ECO:0000256" key="5">
    <source>
        <dbReference type="ARBA" id="ARBA00023180"/>
    </source>
</evidence>
<proteinExistence type="inferred from homology"/>
<keyword evidence="7" id="KW-0732">Signal</keyword>
<name>A0ABQ7WIZ8_SOLTU</name>
<evidence type="ECO:0000256" key="6">
    <source>
        <dbReference type="RuleBase" id="RU000454"/>
    </source>
</evidence>
<comment type="caution">
    <text evidence="9">The sequence shown here is derived from an EMBL/GenBank/DDBJ whole genome shotgun (WGS) entry which is preliminary data.</text>
</comment>
<dbReference type="CDD" id="cd05476">
    <property type="entry name" value="pepsin_A_like_plant"/>
    <property type="match status" value="1"/>
</dbReference>
<dbReference type="Proteomes" id="UP000826656">
    <property type="component" value="Unassembled WGS sequence"/>
</dbReference>
<dbReference type="InterPro" id="IPR032861">
    <property type="entry name" value="TAXi_N"/>
</dbReference>
<comment type="similarity">
    <text evidence="1 6">Belongs to the peptidase A1 family.</text>
</comment>
<dbReference type="InterPro" id="IPR001969">
    <property type="entry name" value="Aspartic_peptidase_AS"/>
</dbReference>
<protein>
    <recommendedName>
        <fullName evidence="8">Peptidase A1 domain-containing protein</fullName>
    </recommendedName>
</protein>
<evidence type="ECO:0000256" key="2">
    <source>
        <dbReference type="ARBA" id="ARBA00022670"/>
    </source>
</evidence>
<evidence type="ECO:0000313" key="10">
    <source>
        <dbReference type="Proteomes" id="UP000826656"/>
    </source>
</evidence>
<keyword evidence="10" id="KW-1185">Reference proteome</keyword>